<feature type="region of interest" description="Disordered" evidence="4">
    <location>
        <begin position="145"/>
        <end position="315"/>
    </location>
</feature>
<dbReference type="PROSITE" id="PS50118">
    <property type="entry name" value="HMG_BOX_2"/>
    <property type="match status" value="1"/>
</dbReference>
<feature type="compositionally biased region" description="Polar residues" evidence="4">
    <location>
        <begin position="11"/>
        <end position="33"/>
    </location>
</feature>
<feature type="region of interest" description="Disordered" evidence="4">
    <location>
        <begin position="850"/>
        <end position="896"/>
    </location>
</feature>
<dbReference type="GO" id="GO:0000978">
    <property type="term" value="F:RNA polymerase II cis-regulatory region sequence-specific DNA binding"/>
    <property type="evidence" value="ECO:0007669"/>
    <property type="project" value="TreeGrafter"/>
</dbReference>
<dbReference type="CDD" id="cd01389">
    <property type="entry name" value="HMG-box_ROX1-like"/>
    <property type="match status" value="1"/>
</dbReference>
<feature type="compositionally biased region" description="Low complexity" evidence="4">
    <location>
        <begin position="264"/>
        <end position="289"/>
    </location>
</feature>
<organism evidence="6 7">
    <name type="scientific">Testicularia cyperi</name>
    <dbReference type="NCBI Taxonomy" id="1882483"/>
    <lineage>
        <taxon>Eukaryota</taxon>
        <taxon>Fungi</taxon>
        <taxon>Dikarya</taxon>
        <taxon>Basidiomycota</taxon>
        <taxon>Ustilaginomycotina</taxon>
        <taxon>Ustilaginomycetes</taxon>
        <taxon>Ustilaginales</taxon>
        <taxon>Anthracoideaceae</taxon>
        <taxon>Testicularia</taxon>
    </lineage>
</organism>
<evidence type="ECO:0000256" key="4">
    <source>
        <dbReference type="SAM" id="MobiDB-lite"/>
    </source>
</evidence>
<feature type="compositionally biased region" description="Basic and acidic residues" evidence="4">
    <location>
        <begin position="304"/>
        <end position="313"/>
    </location>
</feature>
<dbReference type="EMBL" id="KZ819192">
    <property type="protein sequence ID" value="PWZ00825.1"/>
    <property type="molecule type" value="Genomic_DNA"/>
</dbReference>
<feature type="compositionally biased region" description="Polar residues" evidence="4">
    <location>
        <begin position="215"/>
        <end position="231"/>
    </location>
</feature>
<reference evidence="6 7" key="1">
    <citation type="journal article" date="2018" name="Mol. Biol. Evol.">
        <title>Broad Genomic Sampling Reveals a Smut Pathogenic Ancestry of the Fungal Clade Ustilaginomycotina.</title>
        <authorList>
            <person name="Kijpornyongpan T."/>
            <person name="Mondo S.J."/>
            <person name="Barry K."/>
            <person name="Sandor L."/>
            <person name="Lee J."/>
            <person name="Lipzen A."/>
            <person name="Pangilinan J."/>
            <person name="LaButti K."/>
            <person name="Hainaut M."/>
            <person name="Henrissat B."/>
            <person name="Grigoriev I.V."/>
            <person name="Spatafora J.W."/>
            <person name="Aime M.C."/>
        </authorList>
    </citation>
    <scope>NUCLEOTIDE SEQUENCE [LARGE SCALE GENOMIC DNA]</scope>
    <source>
        <strain evidence="6 7">MCA 3645</strain>
    </source>
</reference>
<dbReference type="SMART" id="SM00398">
    <property type="entry name" value="HMG"/>
    <property type="match status" value="1"/>
</dbReference>
<evidence type="ECO:0000313" key="7">
    <source>
        <dbReference type="Proteomes" id="UP000246740"/>
    </source>
</evidence>
<evidence type="ECO:0000313" key="6">
    <source>
        <dbReference type="EMBL" id="PWZ00825.1"/>
    </source>
</evidence>
<evidence type="ECO:0000256" key="2">
    <source>
        <dbReference type="ARBA" id="ARBA00023242"/>
    </source>
</evidence>
<proteinExistence type="predicted"/>
<feature type="region of interest" description="Disordered" evidence="4">
    <location>
        <begin position="696"/>
        <end position="721"/>
    </location>
</feature>
<feature type="region of interest" description="Disordered" evidence="4">
    <location>
        <begin position="918"/>
        <end position="980"/>
    </location>
</feature>
<dbReference type="Proteomes" id="UP000246740">
    <property type="component" value="Unassembled WGS sequence"/>
</dbReference>
<dbReference type="GO" id="GO:0005634">
    <property type="term" value="C:nucleus"/>
    <property type="evidence" value="ECO:0007669"/>
    <property type="project" value="UniProtKB-UniRule"/>
</dbReference>
<feature type="compositionally biased region" description="Polar residues" evidence="4">
    <location>
        <begin position="709"/>
        <end position="721"/>
    </location>
</feature>
<feature type="region of interest" description="Disordered" evidence="4">
    <location>
        <begin position="85"/>
        <end position="106"/>
    </location>
</feature>
<name>A0A317XRA0_9BASI</name>
<feature type="DNA-binding region" description="HMG box" evidence="3">
    <location>
        <begin position="67"/>
        <end position="151"/>
    </location>
</feature>
<dbReference type="GO" id="GO:0000981">
    <property type="term" value="F:DNA-binding transcription factor activity, RNA polymerase II-specific"/>
    <property type="evidence" value="ECO:0007669"/>
    <property type="project" value="TreeGrafter"/>
</dbReference>
<dbReference type="AlphaFoldDB" id="A0A317XRA0"/>
<dbReference type="PANTHER" id="PTHR45789:SF2">
    <property type="entry name" value="FI18025P1"/>
    <property type="match status" value="1"/>
</dbReference>
<keyword evidence="7" id="KW-1185">Reference proteome</keyword>
<keyword evidence="1 3" id="KW-0238">DNA-binding</keyword>
<dbReference type="InterPro" id="IPR009071">
    <property type="entry name" value="HMG_box_dom"/>
</dbReference>
<evidence type="ECO:0000259" key="5">
    <source>
        <dbReference type="PROSITE" id="PS50118"/>
    </source>
</evidence>
<protein>
    <recommendedName>
        <fullName evidence="5">HMG box domain-containing protein</fullName>
    </recommendedName>
</protein>
<feature type="compositionally biased region" description="Low complexity" evidence="4">
    <location>
        <begin position="549"/>
        <end position="565"/>
    </location>
</feature>
<dbReference type="Pfam" id="PF00505">
    <property type="entry name" value="HMG_box"/>
    <property type="match status" value="1"/>
</dbReference>
<dbReference type="InterPro" id="IPR036910">
    <property type="entry name" value="HMG_box_dom_sf"/>
</dbReference>
<dbReference type="Gene3D" id="1.10.30.10">
    <property type="entry name" value="High mobility group box domain"/>
    <property type="match status" value="1"/>
</dbReference>
<evidence type="ECO:0000256" key="3">
    <source>
        <dbReference type="PROSITE-ProRule" id="PRU00267"/>
    </source>
</evidence>
<dbReference type="SUPFAM" id="SSF47095">
    <property type="entry name" value="HMG-box"/>
    <property type="match status" value="1"/>
</dbReference>
<keyword evidence="2 3" id="KW-0539">Nucleus</keyword>
<dbReference type="InParanoid" id="A0A317XRA0"/>
<feature type="compositionally biased region" description="Polar residues" evidence="4">
    <location>
        <begin position="933"/>
        <end position="950"/>
    </location>
</feature>
<feature type="compositionally biased region" description="Low complexity" evidence="4">
    <location>
        <begin position="867"/>
        <end position="888"/>
    </location>
</feature>
<feature type="compositionally biased region" description="Polar residues" evidence="4">
    <location>
        <begin position="87"/>
        <end position="99"/>
    </location>
</feature>
<sequence length="980" mass="104157">MSTALVLPGSRQKTQRAADSDIDPQSSTSTTIPVPSRSRRSKNDASAVHGDASCNQREQPVARQGKIKRPPNAFILYRMAKMREFSQSDANSNPEQATGTKDAISKLDFQRELSKRIGELWQNESEDVKSAYYAQSYQAAQEHSQLYPDYRYRPNRKSTDSVSHAANAAHEGAARSDFGPSSADSRRGPLSGSGSGSGKKRASLEGRSKAAPYPSSGQRKVSSGSASSGYNLRTGRRKSQEQAESHAGPFIYEADPSSEEYLAKSRSPKLSRSSSCKGPSRSSSPSKAASRARRSLDGKLSAVTKREPQHESGTDFATLVPDHLRDSHSQAVPVGVAITTDAEASDARQAPIQKVSLAEKIKRALPPERRRILEASLIRQGLAPPSATSAVPSQRHDATGSVAPQHVLYPQRSHSDSSGAAMLASQASVPSQSSYGVGDAWCPSTTGGAGMPDLDEGSSNWQYSGLAATSSAIPADSSAQYAQPSTANWLQQQGPLSAELATDYGQNGALELDLGPMLNIKMDSTTPFAALHDWQMPPPTWIESRQEWSQGQPSASTSGSASQWSYTPTEEHRGQYADAVAASSFSVCGSCGGHNQQPGQASGQARYLQSQTVPDYGASHHAILALSDPQGGTVSGQLYSLHGELMSESTLPAPAIDPGLSDSHGHLETVASANDVYAQGYQKMERLVHDMLSQMVDGGGSQQEQESQNQWAPYQPQTGHTPTPVATNHADQHQATAEGVYKVATPDTLGVGHGELVQPDPVRGFIDPRLQQTLLYSPAPVTPYDSGHLAPGSPRTRQHLVPVPLTNFSRPFVEDPTGSTSASTLTLTSTSTSTLTSSSTLAPAFQFHQAGRERGHQATASGSSLVPPSCHTSESSTSATAAGSSPDSPTKKLTSSTLKHWSASHIASFKDRISKLAKSTPSRPALESAPLDDQQQVPVSFPSNSGPNSDPRSKAKPTVLLGPLPSPSRYSQSDQRGRRE</sequence>
<feature type="domain" description="HMG box" evidence="5">
    <location>
        <begin position="67"/>
        <end position="151"/>
    </location>
</feature>
<dbReference type="STRING" id="1882483.A0A317XRA0"/>
<gene>
    <name evidence="6" type="ORF">BCV70DRAFT_237153</name>
</gene>
<feature type="region of interest" description="Disordered" evidence="4">
    <location>
        <begin position="545"/>
        <end position="570"/>
    </location>
</feature>
<dbReference type="InterPro" id="IPR051356">
    <property type="entry name" value="SOX/SOX-like_TF"/>
</dbReference>
<dbReference type="PANTHER" id="PTHR45789">
    <property type="entry name" value="FI18025P1"/>
    <property type="match status" value="1"/>
</dbReference>
<dbReference type="OrthoDB" id="6247875at2759"/>
<evidence type="ECO:0000256" key="1">
    <source>
        <dbReference type="ARBA" id="ARBA00023125"/>
    </source>
</evidence>
<accession>A0A317XRA0</accession>
<feature type="region of interest" description="Disordered" evidence="4">
    <location>
        <begin position="1"/>
        <end position="70"/>
    </location>
</feature>